<evidence type="ECO:0000259" key="3">
    <source>
        <dbReference type="Pfam" id="PF06904"/>
    </source>
</evidence>
<keyword evidence="2" id="KW-0732">Signal</keyword>
<keyword evidence="5" id="KW-1185">Reference proteome</keyword>
<reference evidence="5" key="1">
    <citation type="submission" date="2016-10" db="EMBL/GenBank/DDBJ databases">
        <authorList>
            <person name="Varghese N."/>
            <person name="Submissions S."/>
        </authorList>
    </citation>
    <scope>NUCLEOTIDE SEQUENCE [LARGE SCALE GENOMIC DNA]</scope>
    <source>
        <strain evidence="5">DSM 16477</strain>
    </source>
</reference>
<feature type="compositionally biased region" description="Low complexity" evidence="1">
    <location>
        <begin position="21"/>
        <end position="33"/>
    </location>
</feature>
<evidence type="ECO:0000256" key="1">
    <source>
        <dbReference type="SAM" id="MobiDB-lite"/>
    </source>
</evidence>
<dbReference type="OrthoDB" id="9809788at2"/>
<dbReference type="RefSeq" id="WP_139186666.1">
    <property type="nucleotide sequence ID" value="NZ_FNBP01000014.1"/>
</dbReference>
<name>A0A1G7Y866_9RHOB</name>
<evidence type="ECO:0000256" key="2">
    <source>
        <dbReference type="SAM" id="SignalP"/>
    </source>
</evidence>
<evidence type="ECO:0000313" key="4">
    <source>
        <dbReference type="EMBL" id="SDG92523.1"/>
    </source>
</evidence>
<gene>
    <name evidence="4" type="ORF">SAMN04489759_11464</name>
</gene>
<feature type="chain" id="PRO_5011512220" evidence="2">
    <location>
        <begin position="20"/>
        <end position="272"/>
    </location>
</feature>
<organism evidence="4 5">
    <name type="scientific">Sulfitobacter delicatus</name>
    <dbReference type="NCBI Taxonomy" id="218672"/>
    <lineage>
        <taxon>Bacteria</taxon>
        <taxon>Pseudomonadati</taxon>
        <taxon>Pseudomonadota</taxon>
        <taxon>Alphaproteobacteria</taxon>
        <taxon>Rhodobacterales</taxon>
        <taxon>Roseobacteraceae</taxon>
        <taxon>Sulfitobacter</taxon>
    </lineage>
</organism>
<evidence type="ECO:0000313" key="5">
    <source>
        <dbReference type="Proteomes" id="UP000199399"/>
    </source>
</evidence>
<feature type="signal peptide" evidence="2">
    <location>
        <begin position="1"/>
        <end position="19"/>
    </location>
</feature>
<dbReference type="Proteomes" id="UP000199399">
    <property type="component" value="Unassembled WGS sequence"/>
</dbReference>
<dbReference type="STRING" id="218672.SAMN04489759_11464"/>
<dbReference type="AlphaFoldDB" id="A0A1G7Y866"/>
<sequence>MRTVLTTVLVLCMAPAVMAQESAAPSTSSVPPETSLPPEPRPEGLGSASVEKLPDPGETEPGGTVPENDVTVVDSVPPVSERIAEDPEALKECYSALRALGTAFEEAEAITDSSDAACGIEKPVRVTALPGNVELRPAGHMRCETALALSRWTKDHATPAAEYLPERGPLVAIEHGSTYICRRRNNLPTGELSEHAYGNAVDIMGFQFETGAPIAVEPRERDGTMAEAFQDAVRATACLNFTTVLGPGSDASHADHLHLDVKSRRNDFRLCQ</sequence>
<feature type="region of interest" description="Disordered" evidence="1">
    <location>
        <begin position="21"/>
        <end position="71"/>
    </location>
</feature>
<dbReference type="EMBL" id="FNBP01000014">
    <property type="protein sequence ID" value="SDG92523.1"/>
    <property type="molecule type" value="Genomic_DNA"/>
</dbReference>
<protein>
    <submittedName>
        <fullName evidence="4">Uncharacterized conserved protein</fullName>
    </submittedName>
</protein>
<dbReference type="InterPro" id="IPR009683">
    <property type="entry name" value="Extensin-like_C"/>
</dbReference>
<feature type="domain" description="Extensin-like C-terminal" evidence="3">
    <location>
        <begin position="92"/>
        <end position="272"/>
    </location>
</feature>
<dbReference type="Pfam" id="PF06904">
    <property type="entry name" value="Extensin-like_C"/>
    <property type="match status" value="1"/>
</dbReference>
<proteinExistence type="predicted"/>
<accession>A0A1G7Y866</accession>